<dbReference type="GO" id="GO:0019343">
    <property type="term" value="P:cysteine biosynthetic process via cystathionine"/>
    <property type="evidence" value="ECO:0007669"/>
    <property type="project" value="TreeGrafter"/>
</dbReference>
<evidence type="ECO:0000256" key="5">
    <source>
        <dbReference type="ARBA" id="ARBA00022898"/>
    </source>
</evidence>
<evidence type="ECO:0000256" key="1">
    <source>
        <dbReference type="ARBA" id="ARBA00001933"/>
    </source>
</evidence>
<reference evidence="11" key="1">
    <citation type="submission" date="2022-11" db="UniProtKB">
        <authorList>
            <consortium name="WormBaseParasite"/>
        </authorList>
    </citation>
    <scope>IDENTIFICATION</scope>
</reference>
<feature type="transmembrane region" description="Helical" evidence="9">
    <location>
        <begin position="383"/>
        <end position="402"/>
    </location>
</feature>
<accession>A0A915DKP1</accession>
<keyword evidence="9" id="KW-0812">Transmembrane</keyword>
<evidence type="ECO:0000256" key="8">
    <source>
        <dbReference type="RuleBase" id="RU362118"/>
    </source>
</evidence>
<organism evidence="10 11">
    <name type="scientific">Ditylenchus dipsaci</name>
    <dbReference type="NCBI Taxonomy" id="166011"/>
    <lineage>
        <taxon>Eukaryota</taxon>
        <taxon>Metazoa</taxon>
        <taxon>Ecdysozoa</taxon>
        <taxon>Nematoda</taxon>
        <taxon>Chromadorea</taxon>
        <taxon>Rhabditida</taxon>
        <taxon>Tylenchina</taxon>
        <taxon>Tylenchomorpha</taxon>
        <taxon>Sphaerularioidea</taxon>
        <taxon>Anguinidae</taxon>
        <taxon>Anguininae</taxon>
        <taxon>Ditylenchus</taxon>
    </lineage>
</organism>
<dbReference type="WBParaSite" id="jg20379">
    <property type="protein sequence ID" value="jg20379"/>
    <property type="gene ID" value="jg20379"/>
</dbReference>
<comment type="cofactor">
    <cofactor evidence="1 8">
        <name>pyridoxal 5'-phosphate</name>
        <dbReference type="ChEBI" id="CHEBI:597326"/>
    </cofactor>
</comment>
<dbReference type="CDD" id="cd00614">
    <property type="entry name" value="CGS_like"/>
    <property type="match status" value="1"/>
</dbReference>
<keyword evidence="9" id="KW-1133">Transmembrane helix</keyword>
<name>A0A915DKP1_9BILA</name>
<protein>
    <recommendedName>
        <fullName evidence="4">cystathionine gamma-lyase</fullName>
        <ecNumber evidence="4">4.4.1.1</ecNumber>
    </recommendedName>
    <alternativeName>
        <fullName evidence="7">Gamma-cystathionase</fullName>
    </alternativeName>
</protein>
<keyword evidence="6" id="KW-0198">Cysteine biosynthesis</keyword>
<dbReference type="Pfam" id="PF01053">
    <property type="entry name" value="Cys_Met_Meta_PP"/>
    <property type="match status" value="2"/>
</dbReference>
<dbReference type="Proteomes" id="UP000887574">
    <property type="component" value="Unplaced"/>
</dbReference>
<dbReference type="InterPro" id="IPR000277">
    <property type="entry name" value="Cys/Met-Metab_PyrdxlP-dep_enz"/>
</dbReference>
<dbReference type="FunFam" id="3.90.1150.10:FF:000008">
    <property type="entry name" value="Cystathionine gamma-synthase"/>
    <property type="match status" value="1"/>
</dbReference>
<dbReference type="GO" id="GO:0005737">
    <property type="term" value="C:cytoplasm"/>
    <property type="evidence" value="ECO:0007669"/>
    <property type="project" value="TreeGrafter"/>
</dbReference>
<dbReference type="GO" id="GO:0004123">
    <property type="term" value="F:cystathionine gamma-lyase activity"/>
    <property type="evidence" value="ECO:0007669"/>
    <property type="project" value="TreeGrafter"/>
</dbReference>
<keyword evidence="6" id="KW-0028">Amino-acid biosynthesis</keyword>
<proteinExistence type="inferred from homology"/>
<keyword evidence="9" id="KW-0472">Membrane</keyword>
<comment type="pathway">
    <text evidence="2">Amino-acid biosynthesis; L-cysteine biosynthesis; L-cysteine from L-homocysteine and L-serine: step 2/2.</text>
</comment>
<dbReference type="Gene3D" id="3.40.640.10">
    <property type="entry name" value="Type I PLP-dependent aspartate aminotransferase-like (Major domain)"/>
    <property type="match status" value="1"/>
</dbReference>
<keyword evidence="10" id="KW-1185">Reference proteome</keyword>
<dbReference type="PANTHER" id="PTHR11808:SF15">
    <property type="entry name" value="CYSTATHIONINE GAMMA-LYASE"/>
    <property type="match status" value="1"/>
</dbReference>
<evidence type="ECO:0000256" key="6">
    <source>
        <dbReference type="ARBA" id="ARBA00023192"/>
    </source>
</evidence>
<dbReference type="InterPro" id="IPR015422">
    <property type="entry name" value="PyrdxlP-dep_Trfase_small"/>
</dbReference>
<evidence type="ECO:0000313" key="11">
    <source>
        <dbReference type="WBParaSite" id="jg20379"/>
    </source>
</evidence>
<dbReference type="GO" id="GO:0019346">
    <property type="term" value="P:transsulfuration"/>
    <property type="evidence" value="ECO:0007669"/>
    <property type="project" value="InterPro"/>
</dbReference>
<dbReference type="Gene3D" id="3.90.1150.10">
    <property type="entry name" value="Aspartate Aminotransferase, domain 1"/>
    <property type="match status" value="1"/>
</dbReference>
<dbReference type="SUPFAM" id="SSF53383">
    <property type="entry name" value="PLP-dependent transferases"/>
    <property type="match status" value="1"/>
</dbReference>
<dbReference type="GO" id="GO:0030170">
    <property type="term" value="F:pyridoxal phosphate binding"/>
    <property type="evidence" value="ECO:0007669"/>
    <property type="project" value="InterPro"/>
</dbReference>
<sequence length="537" mass="60326">MNPSTFEGFGTAAIHAGQDPGKWDMNQIVPPISLATTYKQNQPNEPICYPYSRDGNPTRDVLEQNLAVLEGASYCRVFSSGTSAMTSMTNILHSGDHILCFDDAYAGTKSYFEKVAVKHHNMQLDYVDLTNLKIVKGALKQNTKLVWFESPSNPLLKIVDIEEVVKIVKQFNQEIIVVIDNTFMSPTFSDHLHLELMLSTTRSLNEHLLFHQITSGTFPSAFDCFLVNRGIKTLHVRMQVHLSNGLKVANFLEAHSAVHKVLYPELKSHPQHDIHKKQTKGMSGMMSFYLKGGLQESKTFLANLKIFTLAESLGGVESLAQIPSLMTHALIPEKDRIALGITDSLIRISVGLEDVKDLIEDLKQALDRAFDNLNNEKMYSLEYFYYALAVVIVSLLYFCDIFSIKQCILKLDCNKNASKIKAKKKDLVLLVKYPSGSRDSLSPHSVEIFKAFCKLDLFFDTAEESDNMSTKAFTNYIKNQTSQSSPDLHVEPDQLSLFPFKALLSFLNRFNQADRKGMAYLRQQICKQGSGKCSCSA</sequence>
<dbReference type="PANTHER" id="PTHR11808">
    <property type="entry name" value="TRANS-SULFURATION ENZYME FAMILY MEMBER"/>
    <property type="match status" value="1"/>
</dbReference>
<comment type="similarity">
    <text evidence="3 8">Belongs to the trans-sulfuration enzymes family.</text>
</comment>
<evidence type="ECO:0000313" key="10">
    <source>
        <dbReference type="Proteomes" id="UP000887574"/>
    </source>
</evidence>
<keyword evidence="5 8" id="KW-0663">Pyridoxal phosphate</keyword>
<evidence type="ECO:0000256" key="7">
    <source>
        <dbReference type="ARBA" id="ARBA00029853"/>
    </source>
</evidence>
<evidence type="ECO:0000256" key="4">
    <source>
        <dbReference type="ARBA" id="ARBA00012085"/>
    </source>
</evidence>
<evidence type="ECO:0000256" key="2">
    <source>
        <dbReference type="ARBA" id="ARBA00005038"/>
    </source>
</evidence>
<dbReference type="EC" id="4.4.1.1" evidence="4"/>
<evidence type="ECO:0000256" key="9">
    <source>
        <dbReference type="SAM" id="Phobius"/>
    </source>
</evidence>
<dbReference type="AlphaFoldDB" id="A0A915DKP1"/>
<evidence type="ECO:0000256" key="3">
    <source>
        <dbReference type="ARBA" id="ARBA00009077"/>
    </source>
</evidence>
<dbReference type="InterPro" id="IPR015421">
    <property type="entry name" value="PyrdxlP-dep_Trfase_major"/>
</dbReference>
<dbReference type="InterPro" id="IPR015424">
    <property type="entry name" value="PyrdxlP-dep_Trfase"/>
</dbReference>